<dbReference type="Proteomes" id="UP000823775">
    <property type="component" value="Unassembled WGS sequence"/>
</dbReference>
<dbReference type="EMBL" id="JACEIK010003837">
    <property type="protein sequence ID" value="MCD9643258.1"/>
    <property type="molecule type" value="Genomic_DNA"/>
</dbReference>
<evidence type="ECO:0000313" key="3">
    <source>
        <dbReference type="Proteomes" id="UP000823775"/>
    </source>
</evidence>
<evidence type="ECO:0000256" key="1">
    <source>
        <dbReference type="SAM" id="MobiDB-lite"/>
    </source>
</evidence>
<comment type="caution">
    <text evidence="2">The sequence shown here is derived from an EMBL/GenBank/DDBJ whole genome shotgun (WGS) entry which is preliminary data.</text>
</comment>
<protein>
    <submittedName>
        <fullName evidence="2">Uncharacterized protein</fullName>
    </submittedName>
</protein>
<gene>
    <name evidence="2" type="ORF">HAX54_030556</name>
</gene>
<accession>A0ABS8V7V5</accession>
<reference evidence="2 3" key="1">
    <citation type="journal article" date="2021" name="BMC Genomics">
        <title>Datura genome reveals duplications of psychoactive alkaloid biosynthetic genes and high mutation rate following tissue culture.</title>
        <authorList>
            <person name="Rajewski A."/>
            <person name="Carter-House D."/>
            <person name="Stajich J."/>
            <person name="Litt A."/>
        </authorList>
    </citation>
    <scope>NUCLEOTIDE SEQUENCE [LARGE SCALE GENOMIC DNA]</scope>
    <source>
        <strain evidence="2">AR-01</strain>
    </source>
</reference>
<keyword evidence="3" id="KW-1185">Reference proteome</keyword>
<proteinExistence type="predicted"/>
<feature type="region of interest" description="Disordered" evidence="1">
    <location>
        <begin position="1"/>
        <end position="26"/>
    </location>
</feature>
<name>A0ABS8V7V5_DATST</name>
<sequence>MGRMTSSRQRDKGKAPMVALKSQESEAEEAKRIDQLQFGLDKMEAYYVSFKEKRSITIEARFEIESFKDDFLDIYEQF</sequence>
<evidence type="ECO:0000313" key="2">
    <source>
        <dbReference type="EMBL" id="MCD9643258.1"/>
    </source>
</evidence>
<organism evidence="2 3">
    <name type="scientific">Datura stramonium</name>
    <name type="common">Jimsonweed</name>
    <name type="synonym">Common thornapple</name>
    <dbReference type="NCBI Taxonomy" id="4076"/>
    <lineage>
        <taxon>Eukaryota</taxon>
        <taxon>Viridiplantae</taxon>
        <taxon>Streptophyta</taxon>
        <taxon>Embryophyta</taxon>
        <taxon>Tracheophyta</taxon>
        <taxon>Spermatophyta</taxon>
        <taxon>Magnoliopsida</taxon>
        <taxon>eudicotyledons</taxon>
        <taxon>Gunneridae</taxon>
        <taxon>Pentapetalae</taxon>
        <taxon>asterids</taxon>
        <taxon>lamiids</taxon>
        <taxon>Solanales</taxon>
        <taxon>Solanaceae</taxon>
        <taxon>Solanoideae</taxon>
        <taxon>Datureae</taxon>
        <taxon>Datura</taxon>
    </lineage>
</organism>